<keyword evidence="2" id="KW-1185">Reference proteome</keyword>
<evidence type="ECO:0000313" key="1">
    <source>
        <dbReference type="EMBL" id="GMT32103.1"/>
    </source>
</evidence>
<feature type="non-terminal residue" evidence="1">
    <location>
        <position position="1"/>
    </location>
</feature>
<proteinExistence type="predicted"/>
<dbReference type="EMBL" id="BTSY01000006">
    <property type="protein sequence ID" value="GMT32103.1"/>
    <property type="molecule type" value="Genomic_DNA"/>
</dbReference>
<protein>
    <submittedName>
        <fullName evidence="1">Uncharacterized protein</fullName>
    </submittedName>
</protein>
<dbReference type="AlphaFoldDB" id="A0AAV5WKZ6"/>
<comment type="caution">
    <text evidence="1">The sequence shown here is derived from an EMBL/GenBank/DDBJ whole genome shotgun (WGS) entry which is preliminary data.</text>
</comment>
<evidence type="ECO:0000313" key="2">
    <source>
        <dbReference type="Proteomes" id="UP001432322"/>
    </source>
</evidence>
<reference evidence="1" key="1">
    <citation type="submission" date="2023-10" db="EMBL/GenBank/DDBJ databases">
        <title>Genome assembly of Pristionchus species.</title>
        <authorList>
            <person name="Yoshida K."/>
            <person name="Sommer R.J."/>
        </authorList>
    </citation>
    <scope>NUCLEOTIDE SEQUENCE</scope>
    <source>
        <strain evidence="1">RS5133</strain>
    </source>
</reference>
<organism evidence="1 2">
    <name type="scientific">Pristionchus fissidentatus</name>
    <dbReference type="NCBI Taxonomy" id="1538716"/>
    <lineage>
        <taxon>Eukaryota</taxon>
        <taxon>Metazoa</taxon>
        <taxon>Ecdysozoa</taxon>
        <taxon>Nematoda</taxon>
        <taxon>Chromadorea</taxon>
        <taxon>Rhabditida</taxon>
        <taxon>Rhabditina</taxon>
        <taxon>Diplogasteromorpha</taxon>
        <taxon>Diplogasteroidea</taxon>
        <taxon>Neodiplogasteridae</taxon>
        <taxon>Pristionchus</taxon>
    </lineage>
</organism>
<feature type="non-terminal residue" evidence="1">
    <location>
        <position position="175"/>
    </location>
</feature>
<sequence length="175" mass="19572">GLDMLRLVMACKYTRGMAVHCHNQAVHCLAGVHERSKRGALVQDGEVAENSFQDCRSTIKDCLDVIVYNRVENIEPECTNLARDMSKSANTYVKLLSDVHGQSAIDVYEVISGRLLSQCPRSTVAVNKCLLSFHECAVDNQHTSPLVDTTRKIKIECHRILTYCIEQATVYENSV</sequence>
<gene>
    <name evidence="1" type="ORF">PFISCL1PPCAC_23400</name>
</gene>
<accession>A0AAV5WKZ6</accession>
<name>A0AAV5WKZ6_9BILA</name>
<dbReference type="Proteomes" id="UP001432322">
    <property type="component" value="Unassembled WGS sequence"/>
</dbReference>